<sequence>MPTMCCAPGCRTGFDNEPQQSGVTIHL</sequence>
<organism evidence="1">
    <name type="scientific">Lepeophtheirus salmonis</name>
    <name type="common">Salmon louse</name>
    <name type="synonym">Caligus salmonis</name>
    <dbReference type="NCBI Taxonomy" id="72036"/>
    <lineage>
        <taxon>Eukaryota</taxon>
        <taxon>Metazoa</taxon>
        <taxon>Ecdysozoa</taxon>
        <taxon>Arthropoda</taxon>
        <taxon>Crustacea</taxon>
        <taxon>Multicrustacea</taxon>
        <taxon>Hexanauplia</taxon>
        <taxon>Copepoda</taxon>
        <taxon>Siphonostomatoida</taxon>
        <taxon>Caligidae</taxon>
        <taxon>Lepeophtheirus</taxon>
    </lineage>
</organism>
<dbReference type="EMBL" id="HACA01024989">
    <property type="protein sequence ID" value="CDW42350.1"/>
    <property type="molecule type" value="Transcribed_RNA"/>
</dbReference>
<reference evidence="1" key="1">
    <citation type="submission" date="2014-05" db="EMBL/GenBank/DDBJ databases">
        <authorList>
            <person name="Chronopoulou M."/>
        </authorList>
    </citation>
    <scope>NUCLEOTIDE SEQUENCE</scope>
    <source>
        <tissue evidence="1">Whole organism</tissue>
    </source>
</reference>
<accession>A0A0K2UWB3</accession>
<proteinExistence type="predicted"/>
<dbReference type="AlphaFoldDB" id="A0A0K2UWB3"/>
<protein>
    <submittedName>
        <fullName evidence="1">Uncharacterized protein</fullName>
    </submittedName>
</protein>
<evidence type="ECO:0000313" key="1">
    <source>
        <dbReference type="EMBL" id="CDW42350.1"/>
    </source>
</evidence>
<name>A0A0K2UWB3_LEPSM</name>